<organism evidence="3 4">
    <name type="scientific">Plasmodium malariae</name>
    <dbReference type="NCBI Taxonomy" id="5858"/>
    <lineage>
        <taxon>Eukaryota</taxon>
        <taxon>Sar</taxon>
        <taxon>Alveolata</taxon>
        <taxon>Apicomplexa</taxon>
        <taxon>Aconoidasida</taxon>
        <taxon>Haemosporida</taxon>
        <taxon>Plasmodiidae</taxon>
        <taxon>Plasmodium</taxon>
        <taxon>Plasmodium (Plasmodium)</taxon>
    </lineage>
</organism>
<dbReference type="EMBL" id="FLQW01002986">
    <property type="protein sequence ID" value="SBS94684.1"/>
    <property type="molecule type" value="Genomic_DNA"/>
</dbReference>
<reference evidence="4" key="1">
    <citation type="submission" date="2016-05" db="EMBL/GenBank/DDBJ databases">
        <authorList>
            <person name="Naeem Raeece"/>
        </authorList>
    </citation>
    <scope>NUCLEOTIDE SEQUENCE [LARGE SCALE GENOMIC DNA]</scope>
</reference>
<feature type="compositionally biased region" description="Low complexity" evidence="2">
    <location>
        <begin position="77"/>
        <end position="88"/>
    </location>
</feature>
<evidence type="ECO:0000313" key="3">
    <source>
        <dbReference type="EMBL" id="SBS94684.1"/>
    </source>
</evidence>
<gene>
    <name evidence="3" type="ORF">PMALA_044430</name>
</gene>
<feature type="region of interest" description="Disordered" evidence="2">
    <location>
        <begin position="482"/>
        <end position="520"/>
    </location>
</feature>
<dbReference type="Proteomes" id="UP000078597">
    <property type="component" value="Unassembled WGS sequence"/>
</dbReference>
<feature type="region of interest" description="Disordered" evidence="2">
    <location>
        <begin position="1"/>
        <end position="21"/>
    </location>
</feature>
<feature type="compositionally biased region" description="Polar residues" evidence="2">
    <location>
        <begin position="215"/>
        <end position="227"/>
    </location>
</feature>
<sequence length="1287" mass="148619">MCTDEKEIADGMSRDLTTENEKIKKYKKIIKIIADDGTYMDKEHANNSSNEDKIEENDEGKSQFVKVKCEGASQEIGSDNKNSSSSGNNHHDGGRSGSSNNVSSGNGSCNNVSSGNGSCNNVSSGNGSCNNVSGGNGSCNNVSGGNGSCNNVSSGNGSCNNVSGGNGSCNNVSSGNGSCNNDDMPEREEGKREREIVNDTHSYYDKKIEEKSNGGEESNQKCINSNSEYEKIKEVKFENDGKNDTTSGSSSGSRNSSRSKHGSRLCNDDATVKEYTSGNCEYKNNFTCTRNDYENCMNDTKYFSRDSSPLYDRSSTSKIISSDLNNSYRIDQNNMDSNVNYDYTYLNNDKVLYNNWGDKDMNSSIIPFNMNKDDLTNYYYYNYYYYYNQYYNNYNYMEKMNGYGNNSFLMNNMLDIGNNSISYYNNNSYTNKNLNKGYCADSSLGMCSINGSYNKDDDHSSMLKNYENYLYNVPLDECVHNMSNVGDNSNNASNSRGRNSDNSRHSISGNNNGNNDYNNYDCNNTPISNSNHMDGKANVKKEVRSNCRQSIYDRNCKNNEHDESSSISNVDKKFYNKINRNDNYYNSVENFSKNLNSSNGHNNKEEVRRIYRNIKNKMYEDMKKIFDQKKIKANKYKLMHYLDLSKFISLFETIFLKNLENIIYHEKVVENIYMNMFICIDILNHEFGKNISLKYVFFPIHFLEYNKNRFKTVVHFDNNNKLLVKTKLLSVKEKIRKKKKLKKYEQYGKKEKPSQVRKFNSFDMYENGKKKSPGRLNSDNRNGVSCIPLINSSYMEKNAHEELEKIKKEGGELEKYMNELGDNVQRGSEKYNLQGEKGSELCESVNNNQRNSTFDANENNSGNNNRGDQKKESNKRIYKNSGNDGSTKCPERSEKKNSNERNVRTKNEVNGTKYRKKMKILFLKIFRTSNKKYNIYKKIDYEYLKENYNYYETFYFTYDANYLATGIAKTTARELYSSLHYNKSKRGHLSNNEKKNNTMINIFKKQKCNNLTSSENSITESGGISKLCNNNMLIDNENANIKDNEYEKNNFENKCDKEESERKTTEVLTEERKKLLDNIFIKTLLLFLKKSMYFKSIFNCANINEKEELMVDSKRVQLILKNWNMNNEEVKNEKEELHFSNIENKVFYLHDNLLLYAVDNLTISNNAKDIKMCENIRNQYINQYTTTDTFPYNFMMPENSEIQKLSIYAHSIVPILLFLSSHHLLWQCLAPHIPMLTHMVFIQTDIRSSLSVVLKEYYFRNYMKEKKGGKKCHKYVDAKLVKVEKVK</sequence>
<keyword evidence="1" id="KW-0175">Coiled coil</keyword>
<name>A0A1A8WP74_PLAMA</name>
<feature type="coiled-coil region" evidence="1">
    <location>
        <begin position="1034"/>
        <end position="1061"/>
    </location>
</feature>
<feature type="compositionally biased region" description="Basic and acidic residues" evidence="2">
    <location>
        <begin position="187"/>
        <end position="214"/>
    </location>
</feature>
<evidence type="ECO:0000256" key="2">
    <source>
        <dbReference type="SAM" id="MobiDB-lite"/>
    </source>
</evidence>
<feature type="compositionally biased region" description="Low complexity" evidence="2">
    <location>
        <begin position="488"/>
        <end position="497"/>
    </location>
</feature>
<feature type="region of interest" description="Disordered" evidence="2">
    <location>
        <begin position="34"/>
        <end position="107"/>
    </location>
</feature>
<feature type="compositionally biased region" description="Basic and acidic residues" evidence="2">
    <location>
        <begin position="889"/>
        <end position="907"/>
    </location>
</feature>
<feature type="compositionally biased region" description="Low complexity" evidence="2">
    <location>
        <begin position="97"/>
        <end position="107"/>
    </location>
</feature>
<dbReference type="VEuPathDB" id="PlasmoDB:PmUG01_11059200"/>
<feature type="region of interest" description="Disordered" evidence="2">
    <location>
        <begin position="174"/>
        <end position="265"/>
    </location>
</feature>
<feature type="compositionally biased region" description="Basic and acidic residues" evidence="2">
    <location>
        <begin position="228"/>
        <end position="243"/>
    </location>
</feature>
<proteinExistence type="predicted"/>
<accession>A0A1A8WP74</accession>
<feature type="region of interest" description="Disordered" evidence="2">
    <location>
        <begin position="849"/>
        <end position="910"/>
    </location>
</feature>
<evidence type="ECO:0000256" key="1">
    <source>
        <dbReference type="SAM" id="Coils"/>
    </source>
</evidence>
<feature type="compositionally biased region" description="Low complexity" evidence="2">
    <location>
        <begin position="247"/>
        <end position="256"/>
    </location>
</feature>
<feature type="compositionally biased region" description="Low complexity" evidence="2">
    <location>
        <begin position="505"/>
        <end position="520"/>
    </location>
</feature>
<evidence type="ECO:0000313" key="4">
    <source>
        <dbReference type="Proteomes" id="UP000078597"/>
    </source>
</evidence>
<protein>
    <submittedName>
        <fullName evidence="3">ARID/BRIGHT DNA binding domain containing protein</fullName>
    </submittedName>
</protein>